<gene>
    <name evidence="1" type="ORF">PO250_04280</name>
</gene>
<sequence length="129" mass="14878">MTRQLTILKLMAKLDTDTAITFLQVLADDMYMQSRHDDYARLGMYANDLLGCYEPSNANETPWKAVRDKITEMDEQNGYNDMNLVIDAMIRDIDDNQMALLNTLAYGEQQSSSYIKGAISMYEHIGWKY</sequence>
<evidence type="ECO:0000313" key="1">
    <source>
        <dbReference type="EMBL" id="MDC2829537.1"/>
    </source>
</evidence>
<proteinExistence type="predicted"/>
<name>A0AAJ1HS97_LIMMU</name>
<organism evidence="1 2">
    <name type="scientific">Limosilactobacillus mucosae</name>
    <name type="common">Lactobacillus mucosae</name>
    <dbReference type="NCBI Taxonomy" id="97478"/>
    <lineage>
        <taxon>Bacteria</taxon>
        <taxon>Bacillati</taxon>
        <taxon>Bacillota</taxon>
        <taxon>Bacilli</taxon>
        <taxon>Lactobacillales</taxon>
        <taxon>Lactobacillaceae</taxon>
        <taxon>Limosilactobacillus</taxon>
    </lineage>
</organism>
<dbReference type="RefSeq" id="WP_272225808.1">
    <property type="nucleotide sequence ID" value="NZ_JAQONE010000014.1"/>
</dbReference>
<accession>A0AAJ1HS97</accession>
<dbReference type="EMBL" id="JAQONE010000014">
    <property type="protein sequence ID" value="MDC2829537.1"/>
    <property type="molecule type" value="Genomic_DNA"/>
</dbReference>
<evidence type="ECO:0000313" key="2">
    <source>
        <dbReference type="Proteomes" id="UP001220670"/>
    </source>
</evidence>
<protein>
    <submittedName>
        <fullName evidence="1">Uncharacterized protein</fullName>
    </submittedName>
</protein>
<dbReference type="AlphaFoldDB" id="A0AAJ1HS97"/>
<comment type="caution">
    <text evidence="1">The sequence shown here is derived from an EMBL/GenBank/DDBJ whole genome shotgun (WGS) entry which is preliminary data.</text>
</comment>
<reference evidence="1" key="1">
    <citation type="submission" date="2023-01" db="EMBL/GenBank/DDBJ databases">
        <title>Genome analysis of 13 Lactobacillus isolated from gut of wild boar.</title>
        <authorList>
            <person name="Papp P."/>
            <person name="Libisch B."/>
            <person name="Nagy T."/>
            <person name="Olasz F."/>
        </authorList>
    </citation>
    <scope>NUCLEOTIDE SEQUENCE</scope>
    <source>
        <strain evidence="1">F146</strain>
    </source>
</reference>
<dbReference type="Proteomes" id="UP001220670">
    <property type="component" value="Unassembled WGS sequence"/>
</dbReference>